<evidence type="ECO:0000256" key="3">
    <source>
        <dbReference type="ARBA" id="ARBA00005933"/>
    </source>
</evidence>
<dbReference type="SUPFAM" id="SSF103511">
    <property type="entry name" value="Chlorophyll a-b binding protein"/>
    <property type="match status" value="1"/>
</dbReference>
<feature type="binding site" evidence="7">
    <location>
        <position position="200"/>
    </location>
    <ligand>
        <name>chlorophyll a</name>
        <dbReference type="ChEBI" id="CHEBI:58416"/>
        <label>1</label>
    </ligand>
</feature>
<reference evidence="9" key="1">
    <citation type="submission" date="2021-01" db="EMBL/GenBank/DDBJ databases">
        <authorList>
            <person name="Corre E."/>
            <person name="Pelletier E."/>
            <person name="Niang G."/>
            <person name="Scheremetjew M."/>
            <person name="Finn R."/>
            <person name="Kale V."/>
            <person name="Holt S."/>
            <person name="Cochrane G."/>
            <person name="Meng A."/>
            <person name="Brown T."/>
            <person name="Cohen L."/>
        </authorList>
    </citation>
    <scope>NUCLEOTIDE SEQUENCE</scope>
    <source>
        <strain evidence="9">RCC1693</strain>
    </source>
</reference>
<evidence type="ECO:0000256" key="4">
    <source>
        <dbReference type="ARBA" id="ARBA00022528"/>
    </source>
</evidence>
<dbReference type="AlphaFoldDB" id="A0A7S2FU49"/>
<keyword evidence="6" id="KW-0934">Plastid</keyword>
<sequence>MFAKCLALAMALTSVTAFAPVKSGSRVASRTAPMMAEMSPSVPFMLMPKYVKDKDAAGMVGDVGFDPLGLAEFFDIKFLREAELKHGRVAMLAIVGIITQEFFHIPGELYQDPNPLTAAAKVGPQVWGQIILFGGFVEAGIYGGGNMQYENMFSDKSRVPGDYGFDPLKLMKEGDPDQYALKEITHCRLAMLAVGGMITQCGVTGTGLYGHTL</sequence>
<feature type="binding site" evidence="7">
    <location>
        <position position="183"/>
    </location>
    <ligand>
        <name>chlorophyll a</name>
        <dbReference type="ChEBI" id="CHEBI:58416"/>
        <label>1</label>
    </ligand>
</feature>
<dbReference type="GO" id="GO:0009507">
    <property type="term" value="C:chloroplast"/>
    <property type="evidence" value="ECO:0007669"/>
    <property type="project" value="UniProtKB-SubCell"/>
</dbReference>
<keyword evidence="7" id="KW-0148">Chlorophyll</keyword>
<dbReference type="GO" id="GO:0016168">
    <property type="term" value="F:chlorophyll binding"/>
    <property type="evidence" value="ECO:0007669"/>
    <property type="project" value="UniProtKB-KW"/>
</dbReference>
<dbReference type="GO" id="GO:0009765">
    <property type="term" value="P:photosynthesis, light harvesting"/>
    <property type="evidence" value="ECO:0007669"/>
    <property type="project" value="InterPro"/>
</dbReference>
<keyword evidence="4" id="KW-0150">Chloroplast</keyword>
<dbReference type="PANTHER" id="PTHR21649">
    <property type="entry name" value="CHLOROPHYLL A/B BINDING PROTEIN"/>
    <property type="match status" value="1"/>
</dbReference>
<evidence type="ECO:0000256" key="5">
    <source>
        <dbReference type="ARBA" id="ARBA00022531"/>
    </source>
</evidence>
<evidence type="ECO:0000256" key="6">
    <source>
        <dbReference type="ARBA" id="ARBA00022640"/>
    </source>
</evidence>
<evidence type="ECO:0000256" key="7">
    <source>
        <dbReference type="PIRSR" id="PIRSR601344-1"/>
    </source>
</evidence>
<comment type="similarity">
    <text evidence="3">Belongs to the fucoxanthin chlorophyll protein family.</text>
</comment>
<organism evidence="9">
    <name type="scientific">Florenciella parvula</name>
    <dbReference type="NCBI Taxonomy" id="236787"/>
    <lineage>
        <taxon>Eukaryota</taxon>
        <taxon>Sar</taxon>
        <taxon>Stramenopiles</taxon>
        <taxon>Ochrophyta</taxon>
        <taxon>Dictyochophyceae</taxon>
        <taxon>Florenciellales</taxon>
        <taxon>Florenciella</taxon>
    </lineage>
</organism>
<dbReference type="Pfam" id="PF00504">
    <property type="entry name" value="Chloroa_b-bind"/>
    <property type="match status" value="1"/>
</dbReference>
<name>A0A7S2FU49_9STRA</name>
<dbReference type="InterPro" id="IPR022796">
    <property type="entry name" value="Chloroa_b-bind"/>
</dbReference>
<evidence type="ECO:0000256" key="2">
    <source>
        <dbReference type="ARBA" id="ARBA00004229"/>
    </source>
</evidence>
<keyword evidence="8" id="KW-0732">Signal</keyword>
<evidence type="ECO:0000313" key="9">
    <source>
        <dbReference type="EMBL" id="CAD9413160.1"/>
    </source>
</evidence>
<gene>
    <name evidence="9" type="ORF">FPAR1323_LOCUS7986</name>
</gene>
<keyword evidence="7" id="KW-0157">Chromophore</keyword>
<accession>A0A7S2FU49</accession>
<dbReference type="InterPro" id="IPR001344">
    <property type="entry name" value="Chloro_AB-bd_pln"/>
</dbReference>
<protein>
    <submittedName>
        <fullName evidence="9">Uncharacterized protein</fullName>
    </submittedName>
</protein>
<evidence type="ECO:0000256" key="1">
    <source>
        <dbReference type="ARBA" id="ARBA00004022"/>
    </source>
</evidence>
<dbReference type="EMBL" id="HBGT01014930">
    <property type="protein sequence ID" value="CAD9413160.1"/>
    <property type="molecule type" value="Transcribed_RNA"/>
</dbReference>
<evidence type="ECO:0000256" key="8">
    <source>
        <dbReference type="SAM" id="SignalP"/>
    </source>
</evidence>
<feature type="binding site" description="axial binding residue" evidence="7">
    <location>
        <position position="88"/>
    </location>
    <ligand>
        <name>chlorophyll b</name>
        <dbReference type="ChEBI" id="CHEBI:61721"/>
        <label>1</label>
    </ligand>
    <ligandPart>
        <name>Mg</name>
        <dbReference type="ChEBI" id="CHEBI:25107"/>
    </ligandPart>
</feature>
<feature type="binding site" evidence="7">
    <location>
        <position position="182"/>
    </location>
    <ligand>
        <name>chlorophyll a</name>
        <dbReference type="ChEBI" id="CHEBI:58416"/>
        <label>1</label>
    </ligand>
</feature>
<proteinExistence type="inferred from homology"/>
<feature type="binding site" evidence="7">
    <location>
        <position position="188"/>
    </location>
    <ligand>
        <name>chlorophyll a</name>
        <dbReference type="ChEBI" id="CHEBI:58416"/>
        <label>1</label>
    </ligand>
</feature>
<dbReference type="GO" id="GO:0016020">
    <property type="term" value="C:membrane"/>
    <property type="evidence" value="ECO:0007669"/>
    <property type="project" value="InterPro"/>
</dbReference>
<keyword evidence="5" id="KW-0602">Photosynthesis</keyword>
<feature type="binding site" evidence="7">
    <location>
        <position position="86"/>
    </location>
    <ligand>
        <name>chlorophyll a</name>
        <dbReference type="ChEBI" id="CHEBI:58416"/>
        <label>1</label>
    </ligand>
</feature>
<comment type="subcellular location">
    <subcellularLocation>
        <location evidence="2">Plastid</location>
        <location evidence="2">Chloroplast</location>
    </subcellularLocation>
</comment>
<feature type="binding site" evidence="7">
    <location>
        <position position="83"/>
    </location>
    <ligand>
        <name>chlorophyll a</name>
        <dbReference type="ChEBI" id="CHEBI:58416"/>
        <label>1</label>
    </ligand>
</feature>
<feature type="signal peptide" evidence="8">
    <location>
        <begin position="1"/>
        <end position="17"/>
    </location>
</feature>
<feature type="chain" id="PRO_5031245554" evidence="8">
    <location>
        <begin position="18"/>
        <end position="213"/>
    </location>
</feature>
<comment type="function">
    <text evidence="1">The light-harvesting complex (LHC) functions as a light receptor, it captures and delivers excitation energy to photosystems with which it is closely associated. Energy is transferred from the carotenoid and chlorophyll C (or B) to chlorophyll A and the photosynthetic reaction centers where it is used to synthesize ATP and reducing power.</text>
</comment>
<dbReference type="Gene3D" id="1.10.3460.10">
    <property type="entry name" value="Chlorophyll a/b binding protein domain"/>
    <property type="match status" value="1"/>
</dbReference>